<dbReference type="PANTHER" id="PTHR23079:SF55">
    <property type="entry name" value="RNA-DIRECTED RNA POLYMERASE"/>
    <property type="match status" value="1"/>
</dbReference>
<feature type="region of interest" description="Disordered" evidence="2">
    <location>
        <begin position="379"/>
        <end position="408"/>
    </location>
</feature>
<dbReference type="PANTHER" id="PTHR23079">
    <property type="entry name" value="RNA-DEPENDENT RNA POLYMERASE"/>
    <property type="match status" value="1"/>
</dbReference>
<dbReference type="Pfam" id="PF05183">
    <property type="entry name" value="RdRP"/>
    <property type="match status" value="1"/>
</dbReference>
<name>A0A8J4F460_9CHLO</name>
<feature type="compositionally biased region" description="Low complexity" evidence="2">
    <location>
        <begin position="204"/>
        <end position="234"/>
    </location>
</feature>
<feature type="compositionally biased region" description="Low complexity" evidence="2">
    <location>
        <begin position="909"/>
        <end position="925"/>
    </location>
</feature>
<dbReference type="Proteomes" id="UP000747399">
    <property type="component" value="Unassembled WGS sequence"/>
</dbReference>
<feature type="compositionally biased region" description="Basic and acidic residues" evidence="2">
    <location>
        <begin position="662"/>
        <end position="673"/>
    </location>
</feature>
<feature type="region of interest" description="Disordered" evidence="2">
    <location>
        <begin position="1050"/>
        <end position="1070"/>
    </location>
</feature>
<reference evidence="4" key="1">
    <citation type="journal article" date="2021" name="Proc. Natl. Acad. Sci. U.S.A.">
        <title>Three genomes in the algal genus Volvox reveal the fate of a haploid sex-determining region after a transition to homothallism.</title>
        <authorList>
            <person name="Yamamoto K."/>
            <person name="Hamaji T."/>
            <person name="Kawai-Toyooka H."/>
            <person name="Matsuzaki R."/>
            <person name="Takahashi F."/>
            <person name="Nishimura Y."/>
            <person name="Kawachi M."/>
            <person name="Noguchi H."/>
            <person name="Minakuchi Y."/>
            <person name="Umen J.G."/>
            <person name="Toyoda A."/>
            <person name="Nozaki H."/>
        </authorList>
    </citation>
    <scope>NUCLEOTIDE SEQUENCE</scope>
    <source>
        <strain evidence="4">NIES-3780</strain>
    </source>
</reference>
<keyword evidence="1" id="KW-0694">RNA-binding</keyword>
<dbReference type="EMBL" id="BNCO01000034">
    <property type="protein sequence ID" value="GIL59349.1"/>
    <property type="molecule type" value="Genomic_DNA"/>
</dbReference>
<feature type="compositionally biased region" description="Low complexity" evidence="2">
    <location>
        <begin position="652"/>
        <end position="661"/>
    </location>
</feature>
<organism evidence="4 5">
    <name type="scientific">Volvox africanus</name>
    <dbReference type="NCBI Taxonomy" id="51714"/>
    <lineage>
        <taxon>Eukaryota</taxon>
        <taxon>Viridiplantae</taxon>
        <taxon>Chlorophyta</taxon>
        <taxon>core chlorophytes</taxon>
        <taxon>Chlorophyceae</taxon>
        <taxon>CS clade</taxon>
        <taxon>Chlamydomonadales</taxon>
        <taxon>Volvocaceae</taxon>
        <taxon>Volvox</taxon>
    </lineage>
</organism>
<evidence type="ECO:0000256" key="2">
    <source>
        <dbReference type="SAM" id="MobiDB-lite"/>
    </source>
</evidence>
<feature type="compositionally biased region" description="Basic and acidic residues" evidence="2">
    <location>
        <begin position="891"/>
        <end position="900"/>
    </location>
</feature>
<dbReference type="InterPro" id="IPR007855">
    <property type="entry name" value="RDRP"/>
</dbReference>
<dbReference type="GO" id="GO:0003723">
    <property type="term" value="F:RNA binding"/>
    <property type="evidence" value="ECO:0007669"/>
    <property type="project" value="UniProtKB-KW"/>
</dbReference>
<keyword evidence="1" id="KW-0943">RNA-mediated gene silencing</keyword>
<feature type="non-terminal residue" evidence="4">
    <location>
        <position position="1"/>
    </location>
</feature>
<gene>
    <name evidence="4" type="ORF">Vafri_14238</name>
</gene>
<dbReference type="GO" id="GO:0003968">
    <property type="term" value="F:RNA-directed RNA polymerase activity"/>
    <property type="evidence" value="ECO:0007669"/>
    <property type="project" value="UniProtKB-KW"/>
</dbReference>
<keyword evidence="1" id="KW-0808">Transferase</keyword>
<evidence type="ECO:0000259" key="3">
    <source>
        <dbReference type="Pfam" id="PF05183"/>
    </source>
</evidence>
<feature type="region of interest" description="Disordered" evidence="2">
    <location>
        <begin position="647"/>
        <end position="674"/>
    </location>
</feature>
<comment type="caution">
    <text evidence="4">The sequence shown here is derived from an EMBL/GenBank/DDBJ whole genome shotgun (WGS) entry which is preliminary data.</text>
</comment>
<proteinExistence type="inferred from homology"/>
<feature type="compositionally biased region" description="Gly residues" evidence="2">
    <location>
        <begin position="384"/>
        <end position="402"/>
    </location>
</feature>
<comment type="function">
    <text evidence="1">Probably involved in the RNA silencing pathway and required for the generation of small interfering RNAs (siRNAs).</text>
</comment>
<protein>
    <recommendedName>
        <fullName evidence="1">RNA-dependent RNA polymerase</fullName>
        <ecNumber evidence="1">2.7.7.48</ecNumber>
    </recommendedName>
</protein>
<feature type="region of interest" description="Disordered" evidence="2">
    <location>
        <begin position="303"/>
        <end position="353"/>
    </location>
</feature>
<dbReference type="AlphaFoldDB" id="A0A8J4F460"/>
<feature type="region of interest" description="Disordered" evidence="2">
    <location>
        <begin position="768"/>
        <end position="793"/>
    </location>
</feature>
<dbReference type="InterPro" id="IPR057596">
    <property type="entry name" value="RDRP_core"/>
</dbReference>
<feature type="region of interest" description="Disordered" evidence="2">
    <location>
        <begin position="172"/>
        <end position="267"/>
    </location>
</feature>
<feature type="compositionally biased region" description="Low complexity" evidence="2">
    <location>
        <begin position="850"/>
        <end position="867"/>
    </location>
</feature>
<feature type="region of interest" description="Disordered" evidence="2">
    <location>
        <begin position="811"/>
        <end position="938"/>
    </location>
</feature>
<feature type="compositionally biased region" description="Polar residues" evidence="2">
    <location>
        <begin position="176"/>
        <end position="194"/>
    </location>
</feature>
<feature type="compositionally biased region" description="Basic and acidic residues" evidence="2">
    <location>
        <begin position="329"/>
        <end position="339"/>
    </location>
</feature>
<comment type="similarity">
    <text evidence="1">Belongs to the RdRP family.</text>
</comment>
<keyword evidence="1" id="KW-0548">Nucleotidyltransferase</keyword>
<feature type="non-terminal residue" evidence="4">
    <location>
        <position position="1168"/>
    </location>
</feature>
<comment type="catalytic activity">
    <reaction evidence="1">
        <text>RNA(n) + a ribonucleoside 5'-triphosphate = RNA(n+1) + diphosphate</text>
        <dbReference type="Rhea" id="RHEA:21248"/>
        <dbReference type="Rhea" id="RHEA-COMP:14527"/>
        <dbReference type="Rhea" id="RHEA-COMP:17342"/>
        <dbReference type="ChEBI" id="CHEBI:33019"/>
        <dbReference type="ChEBI" id="CHEBI:61557"/>
        <dbReference type="ChEBI" id="CHEBI:140395"/>
        <dbReference type="EC" id="2.7.7.48"/>
    </reaction>
</comment>
<feature type="compositionally biased region" description="Polar residues" evidence="2">
    <location>
        <begin position="248"/>
        <end position="261"/>
    </location>
</feature>
<keyword evidence="5" id="KW-1185">Reference proteome</keyword>
<sequence length="1168" mass="126919">RPASVEATYLVIIRVYILQNLRVHRVVERFSISAESTLQQLLRAVFQNKGEVRSKQINALQLLSHIYSRPASEVRRSSLFICNVLYRAQYMFIYNKTSLECQYNEKRCRYSSSTTWWRWSRCYRTHPNKATRATEGRGTSVPIIQKGAPYLLSQTSIISLSRLHSYKIIKTGMPSRGSSGSDNKATAAGQSSFPIRNPRNHHFQQQQQQQEVSAGSSSSGQRSPATTATTATTARPTFDNDEWPALPSFQTPSNRDSQNNRTGAATTARKQAAVAVAAAAAAALSPAAAATTGLSRTSVVAAATPAATPSQVRRPGGVNGGKGSPQVKDANRGSSRGDDGGGGGGSSRMASLGHSFSQPNSIDYIPLVTPAFEDVLLTKPGSRSGSGSGTRHGFGSGSGSGSGASASCGGAVQSNVMMKHIRVKDTVVVLEYVSTSPEETNRLVMAYGTDPFAVVHFEVRYGSPKEVREYIDKVLRAGVRIGPHMYNFLGHSNEQLKTRTCVLFRTDSHKQIEKLLSNWIDYTGIASVAKRAKRTALLFSRFRPVPLPEHLRRHEDIEDLVVPGGDAKYTDGCGYCSMEFARYLSRYLNIRHRGRRYVPSMFQIRYLGFKGVVVVQPGLDERNVRMRDEQHKVHMQLRTSMCKFKIPKEPHQQQQQQQQQQKEVENGGEKPEEATAAAAAAVTEASAVLPARLVFGVCDYSKPYKYGYLNSQAVMLLSALGVPDAVLEARQNTYLEELVRLQEGGEVAVRHLLAADKVEEAELLAGYGGDPVERTDSGALHGTIKSREGRERPRVISQVLKSLQRDEVDKLVKELPPRPPKHPQQRQQQGGRDLASVGTSKQQAPPPPYLRQQQQQHLGHQVDGDQQSTARDSRNQRSPAANALEAASDGDGGRFRDRGVGDGNGTAESSRSGNNSSSRAAGNGRTTRHGGGEQMRGPYALENAEGDIEEGPLQDAVWDSLTAADFGPDYLGAATGEEMTHGSSAGGCSPLDPVLYGADTVAPVATAAAAPSPNELGGDVTAAHRTAAGKRISAKIRIRLEQSRRVFGVADPSREWPAPPSPDHNGPRSPQQLLYGQCFFQPLVDGQPQSLVGGHILMVGATSSSEASKMPPYNIYSRGDISLGVREKVNVMMQSRIIALPAWEDDRARDRRPCLGPRGCQGRIVLVD</sequence>
<accession>A0A8J4F460</accession>
<evidence type="ECO:0000313" key="5">
    <source>
        <dbReference type="Proteomes" id="UP000747399"/>
    </source>
</evidence>
<evidence type="ECO:0000313" key="4">
    <source>
        <dbReference type="EMBL" id="GIL59349.1"/>
    </source>
</evidence>
<dbReference type="EC" id="2.7.7.48" evidence="1"/>
<dbReference type="GO" id="GO:0031380">
    <property type="term" value="C:nuclear RNA-directed RNA polymerase complex"/>
    <property type="evidence" value="ECO:0007669"/>
    <property type="project" value="TreeGrafter"/>
</dbReference>
<dbReference type="GO" id="GO:0030422">
    <property type="term" value="P:siRNA processing"/>
    <property type="evidence" value="ECO:0007669"/>
    <property type="project" value="TreeGrafter"/>
</dbReference>
<keyword evidence="1" id="KW-0696">RNA-directed RNA polymerase</keyword>
<feature type="domain" description="RDRP core" evidence="3">
    <location>
        <begin position="434"/>
        <end position="754"/>
    </location>
</feature>
<evidence type="ECO:0000256" key="1">
    <source>
        <dbReference type="RuleBase" id="RU363098"/>
    </source>
</evidence>